<dbReference type="Proteomes" id="UP000677228">
    <property type="component" value="Unassembled WGS sequence"/>
</dbReference>
<reference evidence="5" key="1">
    <citation type="submission" date="2021-02" db="EMBL/GenBank/DDBJ databases">
        <authorList>
            <person name="Nowell W R."/>
        </authorList>
    </citation>
    <scope>NUCLEOTIDE SEQUENCE</scope>
</reference>
<dbReference type="AlphaFoldDB" id="A0A8S2PWY1"/>
<dbReference type="EMBL" id="CAJNOK010017638">
    <property type="protein sequence ID" value="CAF1267879.1"/>
    <property type="molecule type" value="Genomic_DNA"/>
</dbReference>
<evidence type="ECO:0000313" key="5">
    <source>
        <dbReference type="EMBL" id="CAF4073690.1"/>
    </source>
</evidence>
<gene>
    <name evidence="4" type="ORF">OVA965_LOCUS27040</name>
    <name evidence="5" type="ORF">TMI583_LOCUS27783</name>
</gene>
<dbReference type="Proteomes" id="UP000682733">
    <property type="component" value="Unassembled WGS sequence"/>
</dbReference>
<dbReference type="Pfam" id="PF00248">
    <property type="entry name" value="Aldo_ket_red"/>
    <property type="match status" value="1"/>
</dbReference>
<dbReference type="PANTHER" id="PTHR43364">
    <property type="entry name" value="NADH-SPECIFIC METHYLGLYOXAL REDUCTASE-RELATED"/>
    <property type="match status" value="1"/>
</dbReference>
<dbReference type="InterPro" id="IPR023210">
    <property type="entry name" value="NADP_OxRdtase_dom"/>
</dbReference>
<dbReference type="GO" id="GO:0016491">
    <property type="term" value="F:oxidoreductase activity"/>
    <property type="evidence" value="ECO:0007669"/>
    <property type="project" value="UniProtKB-KW"/>
</dbReference>
<dbReference type="SUPFAM" id="SSF51430">
    <property type="entry name" value="NAD(P)-linked oxidoreductase"/>
    <property type="match status" value="1"/>
</dbReference>
<dbReference type="InterPro" id="IPR036812">
    <property type="entry name" value="NAD(P)_OxRdtase_dom_sf"/>
</dbReference>
<comment type="caution">
    <text evidence="5">The sequence shown here is derived from an EMBL/GenBank/DDBJ whole genome shotgun (WGS) entry which is preliminary data.</text>
</comment>
<dbReference type="PANTHER" id="PTHR43364:SF4">
    <property type="entry name" value="NAD(P)-LINKED OXIDOREDUCTASE SUPERFAMILY PROTEIN"/>
    <property type="match status" value="1"/>
</dbReference>
<proteinExistence type="inferred from homology"/>
<dbReference type="InterPro" id="IPR050523">
    <property type="entry name" value="AKR_Detox_Biosynth"/>
</dbReference>
<comment type="similarity">
    <text evidence="2">Belongs to the aldo/keto reductase family. Aldo/keto reductase 2 subfamily.</text>
</comment>
<evidence type="ECO:0000313" key="6">
    <source>
        <dbReference type="Proteomes" id="UP000682733"/>
    </source>
</evidence>
<name>A0A8S2PWY1_9BILA</name>
<feature type="domain" description="NADP-dependent oxidoreductase" evidence="3">
    <location>
        <begin position="88"/>
        <end position="160"/>
    </location>
</feature>
<evidence type="ECO:0000256" key="2">
    <source>
        <dbReference type="ARBA" id="ARBA00038157"/>
    </source>
</evidence>
<dbReference type="Gene3D" id="3.20.20.100">
    <property type="entry name" value="NADP-dependent oxidoreductase domain"/>
    <property type="match status" value="1"/>
</dbReference>
<keyword evidence="1" id="KW-0560">Oxidoreductase</keyword>
<accession>A0A8S2PWY1</accession>
<protein>
    <recommendedName>
        <fullName evidence="3">NADP-dependent oxidoreductase domain-containing protein</fullName>
    </recommendedName>
</protein>
<evidence type="ECO:0000313" key="4">
    <source>
        <dbReference type="EMBL" id="CAF1267879.1"/>
    </source>
</evidence>
<dbReference type="EMBL" id="CAJOBA010039197">
    <property type="protein sequence ID" value="CAF4073690.1"/>
    <property type="molecule type" value="Genomic_DNA"/>
</dbReference>
<sequence>MLRPVQKNNDERSQVWTTAGCEKTHRYLGRSGIKVSKICLGTMTFGEMLTNEAIPVARPGQTNEADSYKLLDRFTELGGNFIDTANSQDHESVVIGTKVRMPMSSTNPNSVGLSRKHIIASVENSLERLKTNYIDLLQIHAWDSGTPLLETLTTLNDLVRCDRG</sequence>
<organism evidence="5 6">
    <name type="scientific">Didymodactylos carnosus</name>
    <dbReference type="NCBI Taxonomy" id="1234261"/>
    <lineage>
        <taxon>Eukaryota</taxon>
        <taxon>Metazoa</taxon>
        <taxon>Spiralia</taxon>
        <taxon>Gnathifera</taxon>
        <taxon>Rotifera</taxon>
        <taxon>Eurotatoria</taxon>
        <taxon>Bdelloidea</taxon>
        <taxon>Philodinida</taxon>
        <taxon>Philodinidae</taxon>
        <taxon>Didymodactylos</taxon>
    </lineage>
</organism>
<evidence type="ECO:0000256" key="1">
    <source>
        <dbReference type="ARBA" id="ARBA00023002"/>
    </source>
</evidence>
<evidence type="ECO:0000259" key="3">
    <source>
        <dbReference type="Pfam" id="PF00248"/>
    </source>
</evidence>